<dbReference type="GO" id="GO:0005829">
    <property type="term" value="C:cytosol"/>
    <property type="evidence" value="ECO:0007669"/>
    <property type="project" value="TreeGrafter"/>
</dbReference>
<comment type="similarity">
    <text evidence="1">Belongs to the cytidine and deoxycytidylate deaminase family.</text>
</comment>
<keyword evidence="3" id="KW-0378">Hydrolase</keyword>
<evidence type="ECO:0000313" key="7">
    <source>
        <dbReference type="EMBL" id="CAB4744289.1"/>
    </source>
</evidence>
<dbReference type="EMBL" id="CAFBQP010000003">
    <property type="protein sequence ID" value="CAB5052251.1"/>
    <property type="molecule type" value="Genomic_DNA"/>
</dbReference>
<dbReference type="PROSITE" id="PS00903">
    <property type="entry name" value="CYT_DCMP_DEAMINASES_1"/>
    <property type="match status" value="1"/>
</dbReference>
<evidence type="ECO:0000256" key="3">
    <source>
        <dbReference type="ARBA" id="ARBA00022801"/>
    </source>
</evidence>
<evidence type="ECO:0000256" key="4">
    <source>
        <dbReference type="ARBA" id="ARBA00022833"/>
    </source>
</evidence>
<reference evidence="9" key="1">
    <citation type="submission" date="2020-05" db="EMBL/GenBank/DDBJ databases">
        <authorList>
            <person name="Chiriac C."/>
            <person name="Salcher M."/>
            <person name="Ghai R."/>
            <person name="Kavagutti S V."/>
        </authorList>
    </citation>
    <scope>NUCLEOTIDE SEQUENCE</scope>
</reference>
<dbReference type="EMBL" id="CAEZYY010000005">
    <property type="protein sequence ID" value="CAB4744289.1"/>
    <property type="molecule type" value="Genomic_DNA"/>
</dbReference>
<feature type="domain" description="CMP/dCMP-type deaminase" evidence="5">
    <location>
        <begin position="9"/>
        <end position="130"/>
    </location>
</feature>
<evidence type="ECO:0000313" key="8">
    <source>
        <dbReference type="EMBL" id="CAB4877215.1"/>
    </source>
</evidence>
<dbReference type="PANTHER" id="PTHR11644:SF2">
    <property type="entry name" value="CYTIDINE DEAMINASE"/>
    <property type="match status" value="1"/>
</dbReference>
<dbReference type="GO" id="GO:0004126">
    <property type="term" value="F:cytidine deaminase activity"/>
    <property type="evidence" value="ECO:0007669"/>
    <property type="project" value="UniProtKB-ARBA"/>
</dbReference>
<evidence type="ECO:0000259" key="5">
    <source>
        <dbReference type="PROSITE" id="PS51747"/>
    </source>
</evidence>
<keyword evidence="4" id="KW-0862">Zinc</keyword>
<dbReference type="InterPro" id="IPR016192">
    <property type="entry name" value="APOBEC/CMP_deaminase_Zn-bd"/>
</dbReference>
<accession>A0A6J7TG24</accession>
<evidence type="ECO:0000256" key="2">
    <source>
        <dbReference type="ARBA" id="ARBA00022723"/>
    </source>
</evidence>
<dbReference type="InterPro" id="IPR002125">
    <property type="entry name" value="CMP_dCMP_dom"/>
</dbReference>
<name>A0A6J7TG24_9ZZZZ</name>
<dbReference type="EMBL" id="CAEZXX010000049">
    <property type="protein sequence ID" value="CAB4706433.1"/>
    <property type="molecule type" value="Genomic_DNA"/>
</dbReference>
<dbReference type="GO" id="GO:0072527">
    <property type="term" value="P:pyrimidine-containing compound metabolic process"/>
    <property type="evidence" value="ECO:0007669"/>
    <property type="project" value="UniProtKB-ARBA"/>
</dbReference>
<dbReference type="EMBL" id="CAFBLR010000095">
    <property type="protein sequence ID" value="CAB4877215.1"/>
    <property type="molecule type" value="Genomic_DNA"/>
</dbReference>
<organism evidence="9">
    <name type="scientific">freshwater metagenome</name>
    <dbReference type="NCBI Taxonomy" id="449393"/>
    <lineage>
        <taxon>unclassified sequences</taxon>
        <taxon>metagenomes</taxon>
        <taxon>ecological metagenomes</taxon>
    </lineage>
</organism>
<proteinExistence type="inferred from homology"/>
<dbReference type="PANTHER" id="PTHR11644">
    <property type="entry name" value="CYTIDINE DEAMINASE"/>
    <property type="match status" value="1"/>
</dbReference>
<dbReference type="GO" id="GO:0008270">
    <property type="term" value="F:zinc ion binding"/>
    <property type="evidence" value="ECO:0007669"/>
    <property type="project" value="InterPro"/>
</dbReference>
<sequence length="140" mass="14490">MGIPAPSDVDWAVLRAAALQAAGHSYSPYSRFAVGAAALVSDGRVVLGANIENASYGLTMCAENTVVAALRMGGGGRLLAISVVGNGEPVTPCGRCRQLLWEFGGPDCLVDVDGQPVPLTNLLPHAFPDASSFRPDVPDR</sequence>
<keyword evidence="2" id="KW-0479">Metal-binding</keyword>
<dbReference type="SUPFAM" id="SSF53927">
    <property type="entry name" value="Cytidine deaminase-like"/>
    <property type="match status" value="1"/>
</dbReference>
<evidence type="ECO:0000313" key="6">
    <source>
        <dbReference type="EMBL" id="CAB4706433.1"/>
    </source>
</evidence>
<evidence type="ECO:0000313" key="9">
    <source>
        <dbReference type="EMBL" id="CAB5052251.1"/>
    </source>
</evidence>
<dbReference type="AlphaFoldDB" id="A0A6J7TG24"/>
<evidence type="ECO:0000256" key="1">
    <source>
        <dbReference type="ARBA" id="ARBA00006576"/>
    </source>
</evidence>
<protein>
    <submittedName>
        <fullName evidence="9">Unannotated protein</fullName>
    </submittedName>
</protein>
<dbReference type="NCBIfam" id="NF004064">
    <property type="entry name" value="PRK05578.1"/>
    <property type="match status" value="1"/>
</dbReference>
<dbReference type="GO" id="GO:0055086">
    <property type="term" value="P:nucleobase-containing small molecule metabolic process"/>
    <property type="evidence" value="ECO:0007669"/>
    <property type="project" value="UniProtKB-ARBA"/>
</dbReference>
<dbReference type="CDD" id="cd01283">
    <property type="entry name" value="cytidine_deaminase"/>
    <property type="match status" value="1"/>
</dbReference>
<gene>
    <name evidence="6" type="ORF">UFOPK2602_00885</name>
    <name evidence="7" type="ORF">UFOPK2806_00604</name>
    <name evidence="8" type="ORF">UFOPK3417_01063</name>
    <name evidence="9" type="ORF">UFOPK4306_00138</name>
</gene>
<dbReference type="InterPro" id="IPR050202">
    <property type="entry name" value="Cyt/Deoxycyt_deaminase"/>
</dbReference>
<dbReference type="InterPro" id="IPR016193">
    <property type="entry name" value="Cytidine_deaminase-like"/>
</dbReference>
<dbReference type="Pfam" id="PF00383">
    <property type="entry name" value="dCMP_cyt_deam_1"/>
    <property type="match status" value="1"/>
</dbReference>
<dbReference type="GO" id="GO:0042802">
    <property type="term" value="F:identical protein binding"/>
    <property type="evidence" value="ECO:0007669"/>
    <property type="project" value="UniProtKB-ARBA"/>
</dbReference>
<dbReference type="Gene3D" id="3.40.140.10">
    <property type="entry name" value="Cytidine Deaminase, domain 2"/>
    <property type="match status" value="1"/>
</dbReference>
<dbReference type="PROSITE" id="PS51747">
    <property type="entry name" value="CYT_DCMP_DEAMINASES_2"/>
    <property type="match status" value="1"/>
</dbReference>